<evidence type="ECO:0000256" key="1">
    <source>
        <dbReference type="ARBA" id="ARBA00004141"/>
    </source>
</evidence>
<organism evidence="5 6">
    <name type="scientific">Vreelandella titanicae</name>
    <dbReference type="NCBI Taxonomy" id="664683"/>
    <lineage>
        <taxon>Bacteria</taxon>
        <taxon>Pseudomonadati</taxon>
        <taxon>Pseudomonadota</taxon>
        <taxon>Gammaproteobacteria</taxon>
        <taxon>Oceanospirillales</taxon>
        <taxon>Halomonadaceae</taxon>
        <taxon>Vreelandella</taxon>
    </lineage>
</organism>
<dbReference type="RefSeq" id="WP_022521700.1">
    <property type="nucleotide sequence ID" value="NZ_CP054580.1"/>
</dbReference>
<name>A0AAP9T2J5_9GAMM</name>
<comment type="subcellular location">
    <subcellularLocation>
        <location evidence="1">Membrane</location>
        <topology evidence="1">Multi-pass membrane protein</topology>
    </subcellularLocation>
</comment>
<dbReference type="Proteomes" id="UP000509761">
    <property type="component" value="Chromosome"/>
</dbReference>
<protein>
    <submittedName>
        <fullName evidence="5">Malate transporter YflS</fullName>
    </submittedName>
</protein>
<dbReference type="GO" id="GO:0022857">
    <property type="term" value="F:transmembrane transporter activity"/>
    <property type="evidence" value="ECO:0007669"/>
    <property type="project" value="InterPro"/>
</dbReference>
<gene>
    <name evidence="5" type="ORF">FX987_03317</name>
</gene>
<evidence type="ECO:0000256" key="4">
    <source>
        <dbReference type="ARBA" id="ARBA00023136"/>
    </source>
</evidence>
<dbReference type="EMBL" id="CP054580">
    <property type="protein sequence ID" value="QKS25521.1"/>
    <property type="molecule type" value="Genomic_DNA"/>
</dbReference>
<dbReference type="AlphaFoldDB" id="A0AAP9T2J5"/>
<evidence type="ECO:0000313" key="5">
    <source>
        <dbReference type="EMBL" id="QKS25521.1"/>
    </source>
</evidence>
<evidence type="ECO:0000256" key="2">
    <source>
        <dbReference type="ARBA" id="ARBA00022692"/>
    </source>
</evidence>
<keyword evidence="2" id="KW-0812">Transmembrane</keyword>
<keyword evidence="4" id="KW-0472">Membrane</keyword>
<keyword evidence="6" id="KW-1185">Reference proteome</keyword>
<dbReference type="GO" id="GO:0016020">
    <property type="term" value="C:membrane"/>
    <property type="evidence" value="ECO:0007669"/>
    <property type="project" value="UniProtKB-SubCell"/>
</dbReference>
<proteinExistence type="predicted"/>
<reference evidence="5 6" key="1">
    <citation type="submission" date="2019-12" db="EMBL/GenBank/DDBJ databases">
        <title>Genome sequencing and assembly of endphytes of Porphyra tenera.</title>
        <authorList>
            <person name="Park J.M."/>
            <person name="Shin R."/>
            <person name="Jo S.H."/>
        </authorList>
    </citation>
    <scope>NUCLEOTIDE SEQUENCE [LARGE SCALE GENOMIC DNA]</scope>
    <source>
        <strain evidence="5 6">GPM3</strain>
    </source>
</reference>
<evidence type="ECO:0000256" key="3">
    <source>
        <dbReference type="ARBA" id="ARBA00022989"/>
    </source>
</evidence>
<evidence type="ECO:0000313" key="6">
    <source>
        <dbReference type="Proteomes" id="UP000509761"/>
    </source>
</evidence>
<dbReference type="InterPro" id="IPR001898">
    <property type="entry name" value="SLC13A/DASS"/>
</dbReference>
<dbReference type="Pfam" id="PF00939">
    <property type="entry name" value="Na_sulph_symp"/>
    <property type="match status" value="1"/>
</dbReference>
<accession>A0AAP9T2J5</accession>
<sequence length="86" mass="9666">MVRKTLEIDYRLIFSKLIVTPITPLNTARDSDIMRLIAKDFDARQEDGISDKIGSYLAQVHYHTNPITSATSVTATAPEIQLSWTT</sequence>
<keyword evidence="3" id="KW-1133">Transmembrane helix</keyword>